<dbReference type="SMART" id="SM00382">
    <property type="entry name" value="AAA"/>
    <property type="match status" value="1"/>
</dbReference>
<keyword evidence="7" id="KW-1185">Reference proteome</keyword>
<dbReference type="Gene3D" id="3.40.50.300">
    <property type="entry name" value="P-loop containing nucleotide triphosphate hydrolases"/>
    <property type="match status" value="1"/>
</dbReference>
<reference evidence="6 7" key="1">
    <citation type="journal article" date="2020" name="Microorganisms">
        <title>Osmotic Adaptation and Compatible Solute Biosynthesis of Phototrophic Bacteria as Revealed from Genome Analyses.</title>
        <authorList>
            <person name="Imhoff J.F."/>
            <person name="Rahn T."/>
            <person name="Kunzel S."/>
            <person name="Keller A."/>
            <person name="Neulinger S.C."/>
        </authorList>
    </citation>
    <scope>NUCLEOTIDE SEQUENCE [LARGE SCALE GENOMIC DNA]</scope>
    <source>
        <strain evidence="6 7">DSM 15116</strain>
    </source>
</reference>
<dbReference type="InterPro" id="IPR027417">
    <property type="entry name" value="P-loop_NTPase"/>
</dbReference>
<accession>A0ABS1E501</accession>
<evidence type="ECO:0000313" key="7">
    <source>
        <dbReference type="Proteomes" id="UP000738126"/>
    </source>
</evidence>
<organism evidence="6 7">
    <name type="scientific">Halorhodospira neutriphila</name>
    <dbReference type="NCBI Taxonomy" id="168379"/>
    <lineage>
        <taxon>Bacteria</taxon>
        <taxon>Pseudomonadati</taxon>
        <taxon>Pseudomonadota</taxon>
        <taxon>Gammaproteobacteria</taxon>
        <taxon>Chromatiales</taxon>
        <taxon>Ectothiorhodospiraceae</taxon>
        <taxon>Halorhodospira</taxon>
    </lineage>
</organism>
<comment type="similarity">
    <text evidence="1">Belongs to the ABC transporter superfamily.</text>
</comment>
<evidence type="ECO:0000256" key="1">
    <source>
        <dbReference type="ARBA" id="ARBA00005417"/>
    </source>
</evidence>
<dbReference type="Proteomes" id="UP000738126">
    <property type="component" value="Unassembled WGS sequence"/>
</dbReference>
<dbReference type="SUPFAM" id="SSF52540">
    <property type="entry name" value="P-loop containing nucleoside triphosphate hydrolases"/>
    <property type="match status" value="1"/>
</dbReference>
<sequence length="311" mass="34318">MADHPLVAVEHLERAYGSFRALRDVSFELAQGDVLGFLGPNGAGKSTTMRIITGNLAPTAGSVRINGVDLLADPLSAKARLGFLPEDPPLYRELTVNDYLRYCARLNGVRGSRLAEAVREARQRCGLKQMGERLIGNLSRGFQQRVGIAQAIVHRPEVVVLDEPTIGLDPIQVREIRELIRELGRQHGVILSTHILPEVQAVCNRVQIIHEGRLVLSERLDALNERMARTSLRLSLARPVEKTQLSAVKGVQRVEELGEGEFRVHHEPGGEPAEALAQRAVQEGWGLRALVPEERSLEQMFVDLTLKGEAA</sequence>
<proteinExistence type="inferred from homology"/>
<evidence type="ECO:0000256" key="4">
    <source>
        <dbReference type="ARBA" id="ARBA00022840"/>
    </source>
</evidence>
<dbReference type="InterPro" id="IPR003593">
    <property type="entry name" value="AAA+_ATPase"/>
</dbReference>
<evidence type="ECO:0000256" key="3">
    <source>
        <dbReference type="ARBA" id="ARBA00022741"/>
    </source>
</evidence>
<dbReference type="EMBL" id="NRSH01000071">
    <property type="protein sequence ID" value="MBK1726825.1"/>
    <property type="molecule type" value="Genomic_DNA"/>
</dbReference>
<dbReference type="Pfam" id="PF00005">
    <property type="entry name" value="ABC_tran"/>
    <property type="match status" value="1"/>
</dbReference>
<dbReference type="InterPro" id="IPR003439">
    <property type="entry name" value="ABC_transporter-like_ATP-bd"/>
</dbReference>
<evidence type="ECO:0000259" key="5">
    <source>
        <dbReference type="PROSITE" id="PS50893"/>
    </source>
</evidence>
<dbReference type="GO" id="GO:0005524">
    <property type="term" value="F:ATP binding"/>
    <property type="evidence" value="ECO:0007669"/>
    <property type="project" value="UniProtKB-KW"/>
</dbReference>
<dbReference type="PROSITE" id="PS50893">
    <property type="entry name" value="ABC_TRANSPORTER_2"/>
    <property type="match status" value="1"/>
</dbReference>
<gene>
    <name evidence="6" type="ORF">CKO13_07295</name>
</gene>
<evidence type="ECO:0000313" key="6">
    <source>
        <dbReference type="EMBL" id="MBK1726825.1"/>
    </source>
</evidence>
<feature type="domain" description="ABC transporter" evidence="5">
    <location>
        <begin position="7"/>
        <end position="236"/>
    </location>
</feature>
<dbReference type="CDD" id="cd03230">
    <property type="entry name" value="ABC_DR_subfamily_A"/>
    <property type="match status" value="1"/>
</dbReference>
<protein>
    <submittedName>
        <fullName evidence="6">ABC transporter ATP-binding protein</fullName>
    </submittedName>
</protein>
<keyword evidence="2" id="KW-0813">Transport</keyword>
<name>A0ABS1E501_9GAMM</name>
<comment type="caution">
    <text evidence="6">The sequence shown here is derived from an EMBL/GenBank/DDBJ whole genome shotgun (WGS) entry which is preliminary data.</text>
</comment>
<keyword evidence="4 6" id="KW-0067">ATP-binding</keyword>
<dbReference type="PANTHER" id="PTHR43335">
    <property type="entry name" value="ABC TRANSPORTER, ATP-BINDING PROTEIN"/>
    <property type="match status" value="1"/>
</dbReference>
<evidence type="ECO:0000256" key="2">
    <source>
        <dbReference type="ARBA" id="ARBA00022448"/>
    </source>
</evidence>
<dbReference type="PANTHER" id="PTHR43335:SF4">
    <property type="entry name" value="ABC TRANSPORTER, ATP-BINDING PROTEIN"/>
    <property type="match status" value="1"/>
</dbReference>
<keyword evidence="3" id="KW-0547">Nucleotide-binding</keyword>